<evidence type="ECO:0000256" key="1">
    <source>
        <dbReference type="SAM" id="MobiDB-lite"/>
    </source>
</evidence>
<evidence type="ECO:0000313" key="3">
    <source>
        <dbReference type="Proteomes" id="UP000887013"/>
    </source>
</evidence>
<name>A0A8X6NNC1_NEPPI</name>
<feature type="region of interest" description="Disordered" evidence="1">
    <location>
        <begin position="90"/>
        <end position="109"/>
    </location>
</feature>
<protein>
    <submittedName>
        <fullName evidence="2">Nucleic-acid-binding protein from transposon X-element</fullName>
    </submittedName>
</protein>
<dbReference type="Proteomes" id="UP000887013">
    <property type="component" value="Unassembled WGS sequence"/>
</dbReference>
<comment type="caution">
    <text evidence="2">The sequence shown here is derived from an EMBL/GenBank/DDBJ whole genome shotgun (WGS) entry which is preliminary data.</text>
</comment>
<feature type="compositionally biased region" description="Polar residues" evidence="1">
    <location>
        <begin position="90"/>
        <end position="103"/>
    </location>
</feature>
<dbReference type="EMBL" id="BMAW01011081">
    <property type="protein sequence ID" value="GFT21903.1"/>
    <property type="molecule type" value="Genomic_DNA"/>
</dbReference>
<proteinExistence type="predicted"/>
<sequence>MPAQCYRSQQFYHHSRFCNRTPKCLKYTGCHIIRNCVKNKCKTPAKGTLCEGPHLENFSGCAKNPLNMKASKSPTTNVWEERKKQLQNKIAFQTQSVKQHSTIPQPPHS</sequence>
<accession>A0A8X6NNC1</accession>
<reference evidence="2" key="1">
    <citation type="submission" date="2020-08" db="EMBL/GenBank/DDBJ databases">
        <title>Multicomponent nature underlies the extraordinary mechanical properties of spider dragline silk.</title>
        <authorList>
            <person name="Kono N."/>
            <person name="Nakamura H."/>
            <person name="Mori M."/>
            <person name="Yoshida Y."/>
            <person name="Ohtoshi R."/>
            <person name="Malay A.D."/>
            <person name="Moran D.A.P."/>
            <person name="Tomita M."/>
            <person name="Numata K."/>
            <person name="Arakawa K."/>
        </authorList>
    </citation>
    <scope>NUCLEOTIDE SEQUENCE</scope>
</reference>
<evidence type="ECO:0000313" key="2">
    <source>
        <dbReference type="EMBL" id="GFT21903.1"/>
    </source>
</evidence>
<gene>
    <name evidence="2" type="primary">NCL1_52474</name>
    <name evidence="2" type="ORF">NPIL_527281</name>
</gene>
<dbReference type="AlphaFoldDB" id="A0A8X6NNC1"/>
<keyword evidence="3" id="KW-1185">Reference proteome</keyword>
<organism evidence="2 3">
    <name type="scientific">Nephila pilipes</name>
    <name type="common">Giant wood spider</name>
    <name type="synonym">Nephila maculata</name>
    <dbReference type="NCBI Taxonomy" id="299642"/>
    <lineage>
        <taxon>Eukaryota</taxon>
        <taxon>Metazoa</taxon>
        <taxon>Ecdysozoa</taxon>
        <taxon>Arthropoda</taxon>
        <taxon>Chelicerata</taxon>
        <taxon>Arachnida</taxon>
        <taxon>Araneae</taxon>
        <taxon>Araneomorphae</taxon>
        <taxon>Entelegynae</taxon>
        <taxon>Araneoidea</taxon>
        <taxon>Nephilidae</taxon>
        <taxon>Nephila</taxon>
    </lineage>
</organism>